<reference evidence="2 3" key="1">
    <citation type="journal article" date="2005" name="PLoS Biol.">
        <title>The genomes of Oryza sativa: a history of duplications.</title>
        <authorList>
            <person name="Yu J."/>
            <person name="Wang J."/>
            <person name="Lin W."/>
            <person name="Li S."/>
            <person name="Li H."/>
            <person name="Zhou J."/>
            <person name="Ni P."/>
            <person name="Dong W."/>
            <person name="Hu S."/>
            <person name="Zeng C."/>
            <person name="Zhang J."/>
            <person name="Zhang Y."/>
            <person name="Li R."/>
            <person name="Xu Z."/>
            <person name="Li S."/>
            <person name="Li X."/>
            <person name="Zheng H."/>
            <person name="Cong L."/>
            <person name="Lin L."/>
            <person name="Yin J."/>
            <person name="Geng J."/>
            <person name="Li G."/>
            <person name="Shi J."/>
            <person name="Liu J."/>
            <person name="Lv H."/>
            <person name="Li J."/>
            <person name="Wang J."/>
            <person name="Deng Y."/>
            <person name="Ran L."/>
            <person name="Shi X."/>
            <person name="Wang X."/>
            <person name="Wu Q."/>
            <person name="Li C."/>
            <person name="Ren X."/>
            <person name="Wang J."/>
            <person name="Wang X."/>
            <person name="Li D."/>
            <person name="Liu D."/>
            <person name="Zhang X."/>
            <person name="Ji Z."/>
            <person name="Zhao W."/>
            <person name="Sun Y."/>
            <person name="Zhang Z."/>
            <person name="Bao J."/>
            <person name="Han Y."/>
            <person name="Dong L."/>
            <person name="Ji J."/>
            <person name="Chen P."/>
            <person name="Wu S."/>
            <person name="Liu J."/>
            <person name="Xiao Y."/>
            <person name="Bu D."/>
            <person name="Tan J."/>
            <person name="Yang L."/>
            <person name="Ye C."/>
            <person name="Zhang J."/>
            <person name="Xu J."/>
            <person name="Zhou Y."/>
            <person name="Yu Y."/>
            <person name="Zhang B."/>
            <person name="Zhuang S."/>
            <person name="Wei H."/>
            <person name="Liu B."/>
            <person name="Lei M."/>
            <person name="Yu H."/>
            <person name="Li Y."/>
            <person name="Xu H."/>
            <person name="Wei S."/>
            <person name="He X."/>
            <person name="Fang L."/>
            <person name="Zhang Z."/>
            <person name="Zhang Y."/>
            <person name="Huang X."/>
            <person name="Su Z."/>
            <person name="Tong W."/>
            <person name="Li J."/>
            <person name="Tong Z."/>
            <person name="Li S."/>
            <person name="Ye J."/>
            <person name="Wang L."/>
            <person name="Fang L."/>
            <person name="Lei T."/>
            <person name="Chen C."/>
            <person name="Chen H."/>
            <person name="Xu Z."/>
            <person name="Li H."/>
            <person name="Huang H."/>
            <person name="Zhang F."/>
            <person name="Xu H."/>
            <person name="Li N."/>
            <person name="Zhao C."/>
            <person name="Li S."/>
            <person name="Dong L."/>
            <person name="Huang Y."/>
            <person name="Li L."/>
            <person name="Xi Y."/>
            <person name="Qi Q."/>
            <person name="Li W."/>
            <person name="Zhang B."/>
            <person name="Hu W."/>
            <person name="Zhang Y."/>
            <person name="Tian X."/>
            <person name="Jiao Y."/>
            <person name="Liang X."/>
            <person name="Jin J."/>
            <person name="Gao L."/>
            <person name="Zheng W."/>
            <person name="Hao B."/>
            <person name="Liu S."/>
            <person name="Wang W."/>
            <person name="Yuan L."/>
            <person name="Cao M."/>
            <person name="McDermott J."/>
            <person name="Samudrala R."/>
            <person name="Wang J."/>
            <person name="Wong G.K."/>
            <person name="Yang H."/>
        </authorList>
    </citation>
    <scope>NUCLEOTIDE SEQUENCE [LARGE SCALE GENOMIC DNA]</scope>
    <source>
        <strain evidence="3">cv. 93-11</strain>
    </source>
</reference>
<accession>A2Y6A3</accession>
<feature type="compositionally biased region" description="Basic and acidic residues" evidence="1">
    <location>
        <begin position="51"/>
        <end position="77"/>
    </location>
</feature>
<feature type="compositionally biased region" description="Basic and acidic residues" evidence="1">
    <location>
        <begin position="18"/>
        <end position="38"/>
    </location>
</feature>
<evidence type="ECO:0000256" key="1">
    <source>
        <dbReference type="SAM" id="MobiDB-lite"/>
    </source>
</evidence>
<proteinExistence type="predicted"/>
<feature type="compositionally biased region" description="Gly residues" evidence="1">
    <location>
        <begin position="39"/>
        <end position="50"/>
    </location>
</feature>
<dbReference type="Proteomes" id="UP000007015">
    <property type="component" value="Chromosome 5"/>
</dbReference>
<dbReference type="Gramene" id="BGIOSGA020141-TA">
    <property type="protein sequence ID" value="BGIOSGA020141-PA"/>
    <property type="gene ID" value="BGIOSGA020141"/>
</dbReference>
<gene>
    <name evidence="2" type="ORF">OsI_20534</name>
</gene>
<dbReference type="AlphaFoldDB" id="A2Y6A3"/>
<organism evidence="2 3">
    <name type="scientific">Oryza sativa subsp. indica</name>
    <name type="common">Rice</name>
    <dbReference type="NCBI Taxonomy" id="39946"/>
    <lineage>
        <taxon>Eukaryota</taxon>
        <taxon>Viridiplantae</taxon>
        <taxon>Streptophyta</taxon>
        <taxon>Embryophyta</taxon>
        <taxon>Tracheophyta</taxon>
        <taxon>Spermatophyta</taxon>
        <taxon>Magnoliopsida</taxon>
        <taxon>Liliopsida</taxon>
        <taxon>Poales</taxon>
        <taxon>Poaceae</taxon>
        <taxon>BOP clade</taxon>
        <taxon>Oryzoideae</taxon>
        <taxon>Oryzeae</taxon>
        <taxon>Oryzinae</taxon>
        <taxon>Oryza</taxon>
        <taxon>Oryza sativa</taxon>
    </lineage>
</organism>
<sequence length="85" mass="9241">MPPAAKYRRPRTYWRAAAKNEGEEVADTEDKRAEERAGCHGGPGGGAEGGAGRKEASSRWDGGEREQGKVRCDEKVRSLKKKVGI</sequence>
<dbReference type="HOGENOM" id="CLU_2798345_0_0_1"/>
<evidence type="ECO:0000313" key="2">
    <source>
        <dbReference type="EMBL" id="EAY98613.1"/>
    </source>
</evidence>
<feature type="region of interest" description="Disordered" evidence="1">
    <location>
        <begin position="18"/>
        <end position="85"/>
    </location>
</feature>
<dbReference type="EMBL" id="CM000130">
    <property type="protein sequence ID" value="EAY98613.1"/>
    <property type="molecule type" value="Genomic_DNA"/>
</dbReference>
<evidence type="ECO:0000313" key="3">
    <source>
        <dbReference type="Proteomes" id="UP000007015"/>
    </source>
</evidence>
<name>A2Y6A3_ORYSI</name>
<dbReference type="OMA" id="RRPRTYW"/>
<protein>
    <submittedName>
        <fullName evidence="2">Uncharacterized protein</fullName>
    </submittedName>
</protein>
<keyword evidence="3" id="KW-1185">Reference proteome</keyword>